<keyword evidence="3" id="KW-1185">Reference proteome</keyword>
<dbReference type="EMBL" id="SGPL01000447">
    <property type="protein sequence ID" value="THH12564.1"/>
    <property type="molecule type" value="Genomic_DNA"/>
</dbReference>
<evidence type="ECO:0000313" key="3">
    <source>
        <dbReference type="Proteomes" id="UP000310158"/>
    </source>
</evidence>
<evidence type="ECO:0000313" key="2">
    <source>
        <dbReference type="EMBL" id="THH12564.1"/>
    </source>
</evidence>
<dbReference type="OrthoDB" id="37659at2759"/>
<feature type="compositionally biased region" description="Basic and acidic residues" evidence="1">
    <location>
        <begin position="585"/>
        <end position="598"/>
    </location>
</feature>
<dbReference type="Proteomes" id="UP000310158">
    <property type="component" value="Unassembled WGS sequence"/>
</dbReference>
<sequence length="646" mass="72186">MSPFKPPLTSVCTSIVFRDCAQYPPNSLLRLDPASMPTLLPNQGRYEGYPPPDLAWIYPDPTQDEDLTLMVQPVQNTPNLSVKYTSKDNHWALVWDVSGPTDVHQSFKIIRRLHIQQDVGRDHLTFWGPLTVTEDLKAAAPRFTVATVSSRQRKDLEDIASRTPVMEPDGHWNCQDWIRAVFDTAVAEDVLARADCDHALRGAEGIQPFPVLYARPCATASAQETLKIRTSHNGPLSDGKMGGTSEVTAYHQVWHLSCAPVQPVAFNPPARVFPPFTMSLAGFRDSTYTYDQLCEDAEENTFLFRLQDPSPKVSFAHGAFVANRYKDETTYPQETLLHHRASICTKGFDPDDVLSHLVADWYSEDPASESFKSPFISASLNLAYVIWEAFRRFDCSRAEPNIQPTRANSVIAHPKAFNFTNLFQEVLVPVTIKPEAVIATLTLEDIEPFLPSWLQVRSELAKSSFRPYCKDAVANAPMAKDDHMKRLAIDCAMVILCPSQIFAYSINNLEALSTRVTNLAIDIWRWPSLGTDKEPKQVDTKLWGERREEVRTDVTLLVSTFAQEIDALRLADELKVNNLTNDCIHATRDSSGRPEHWSADQTDVVDDKNNGNDGTLPGEADGGANNGSDSDLGEEISRKLSQLQVV</sequence>
<comment type="caution">
    <text evidence="2">The sequence shown here is derived from an EMBL/GenBank/DDBJ whole genome shotgun (WGS) entry which is preliminary data.</text>
</comment>
<dbReference type="AlphaFoldDB" id="A0A4S4LKD9"/>
<accession>A0A4S4LKD9</accession>
<gene>
    <name evidence="2" type="ORF">EW146_g7576</name>
</gene>
<organism evidence="2 3">
    <name type="scientific">Bondarzewia mesenterica</name>
    <dbReference type="NCBI Taxonomy" id="1095465"/>
    <lineage>
        <taxon>Eukaryota</taxon>
        <taxon>Fungi</taxon>
        <taxon>Dikarya</taxon>
        <taxon>Basidiomycota</taxon>
        <taxon>Agaricomycotina</taxon>
        <taxon>Agaricomycetes</taxon>
        <taxon>Russulales</taxon>
        <taxon>Bondarzewiaceae</taxon>
        <taxon>Bondarzewia</taxon>
    </lineage>
</organism>
<name>A0A4S4LKD9_9AGAM</name>
<feature type="region of interest" description="Disordered" evidence="1">
    <location>
        <begin position="585"/>
        <end position="636"/>
    </location>
</feature>
<evidence type="ECO:0000256" key="1">
    <source>
        <dbReference type="SAM" id="MobiDB-lite"/>
    </source>
</evidence>
<protein>
    <submittedName>
        <fullName evidence="2">Uncharacterized protein</fullName>
    </submittedName>
</protein>
<proteinExistence type="predicted"/>
<reference evidence="2 3" key="1">
    <citation type="submission" date="2019-02" db="EMBL/GenBank/DDBJ databases">
        <title>Genome sequencing of the rare red list fungi Bondarzewia mesenterica.</title>
        <authorList>
            <person name="Buettner E."/>
            <person name="Kellner H."/>
        </authorList>
    </citation>
    <scope>NUCLEOTIDE SEQUENCE [LARGE SCALE GENOMIC DNA]</scope>
    <source>
        <strain evidence="2 3">DSM 108281</strain>
    </source>
</reference>